<evidence type="ECO:0000256" key="6">
    <source>
        <dbReference type="ARBA" id="ARBA00048277"/>
    </source>
</evidence>
<evidence type="ECO:0000256" key="5">
    <source>
        <dbReference type="ARBA" id="ARBA00047319"/>
    </source>
</evidence>
<dbReference type="GO" id="GO:0031956">
    <property type="term" value="F:medium-chain fatty acid-CoA ligase activity"/>
    <property type="evidence" value="ECO:0007669"/>
    <property type="project" value="UniProtKB-EC"/>
</dbReference>
<dbReference type="Gene3D" id="3.40.50.12780">
    <property type="entry name" value="N-terminal domain of ligase-like"/>
    <property type="match status" value="1"/>
</dbReference>
<accession>A0A2S2NEC2</accession>
<feature type="domain" description="AMP-binding enzyme C-terminal" evidence="8">
    <location>
        <begin position="115"/>
        <end position="189"/>
    </location>
</feature>
<dbReference type="PANTHER" id="PTHR43201">
    <property type="entry name" value="ACYL-COA SYNTHETASE"/>
    <property type="match status" value="1"/>
</dbReference>
<keyword evidence="2" id="KW-0436">Ligase</keyword>
<comment type="similarity">
    <text evidence="1">Belongs to the ATP-dependent AMP-binding enzyme family.</text>
</comment>
<dbReference type="InterPro" id="IPR045851">
    <property type="entry name" value="AMP-bd_C_sf"/>
</dbReference>
<evidence type="ECO:0000313" key="9">
    <source>
        <dbReference type="EMBL" id="MBY15116.1"/>
    </source>
</evidence>
<reference evidence="9" key="1">
    <citation type="submission" date="2018-04" db="EMBL/GenBank/DDBJ databases">
        <title>Transcriptome of Schizaphis graminum biotype I.</title>
        <authorList>
            <person name="Scully E.D."/>
            <person name="Geib S.M."/>
            <person name="Palmer N.A."/>
            <person name="Koch K."/>
            <person name="Bradshaw J."/>
            <person name="Heng-Moss T."/>
            <person name="Sarath G."/>
        </authorList>
    </citation>
    <scope>NUCLEOTIDE SEQUENCE</scope>
</reference>
<dbReference type="SUPFAM" id="SSF56801">
    <property type="entry name" value="Acetyl-CoA synthetase-like"/>
    <property type="match status" value="1"/>
</dbReference>
<dbReference type="InterPro" id="IPR025110">
    <property type="entry name" value="AMP-bd_C"/>
</dbReference>
<evidence type="ECO:0000259" key="7">
    <source>
        <dbReference type="Pfam" id="PF00501"/>
    </source>
</evidence>
<dbReference type="InterPro" id="IPR042099">
    <property type="entry name" value="ANL_N_sf"/>
</dbReference>
<dbReference type="AlphaFoldDB" id="A0A2S2NEC2"/>
<dbReference type="PANTHER" id="PTHR43201:SF5">
    <property type="entry name" value="MEDIUM-CHAIN ACYL-COA LIGASE ACSF2, MITOCHONDRIAL"/>
    <property type="match status" value="1"/>
</dbReference>
<evidence type="ECO:0000259" key="8">
    <source>
        <dbReference type="Pfam" id="PF13193"/>
    </source>
</evidence>
<feature type="domain" description="AMP-dependent synthetase/ligase" evidence="7">
    <location>
        <begin position="1"/>
        <end position="63"/>
    </location>
</feature>
<evidence type="ECO:0000256" key="2">
    <source>
        <dbReference type="ARBA" id="ARBA00022598"/>
    </source>
</evidence>
<evidence type="ECO:0000256" key="4">
    <source>
        <dbReference type="ARBA" id="ARBA00039638"/>
    </source>
</evidence>
<name>A0A2S2NEC2_SCHGA</name>
<dbReference type="InterPro" id="IPR000873">
    <property type="entry name" value="AMP-dep_synth/lig_dom"/>
</dbReference>
<comment type="catalytic activity">
    <reaction evidence="5">
        <text>octanoate + ATP + CoA = octanoyl-CoA + AMP + diphosphate</text>
        <dbReference type="Rhea" id="RHEA:33631"/>
        <dbReference type="ChEBI" id="CHEBI:25646"/>
        <dbReference type="ChEBI" id="CHEBI:30616"/>
        <dbReference type="ChEBI" id="CHEBI:33019"/>
        <dbReference type="ChEBI" id="CHEBI:57287"/>
        <dbReference type="ChEBI" id="CHEBI:57386"/>
        <dbReference type="ChEBI" id="CHEBI:456215"/>
    </reaction>
</comment>
<dbReference type="EMBL" id="GGMR01002497">
    <property type="protein sequence ID" value="MBY15116.1"/>
    <property type="molecule type" value="Transcribed_RNA"/>
</dbReference>
<evidence type="ECO:0000256" key="1">
    <source>
        <dbReference type="ARBA" id="ARBA00006432"/>
    </source>
</evidence>
<comment type="catalytic activity">
    <reaction evidence="6">
        <text>a medium-chain fatty acid + ATP + CoA = a medium-chain fatty acyl-CoA + AMP + diphosphate</text>
        <dbReference type="Rhea" id="RHEA:48340"/>
        <dbReference type="ChEBI" id="CHEBI:30616"/>
        <dbReference type="ChEBI" id="CHEBI:33019"/>
        <dbReference type="ChEBI" id="CHEBI:57287"/>
        <dbReference type="ChEBI" id="CHEBI:59558"/>
        <dbReference type="ChEBI" id="CHEBI:90546"/>
        <dbReference type="ChEBI" id="CHEBI:456215"/>
        <dbReference type="EC" id="6.2.1.2"/>
    </reaction>
</comment>
<dbReference type="Pfam" id="PF00501">
    <property type="entry name" value="AMP-binding"/>
    <property type="match status" value="1"/>
</dbReference>
<dbReference type="GO" id="GO:0006631">
    <property type="term" value="P:fatty acid metabolic process"/>
    <property type="evidence" value="ECO:0007669"/>
    <property type="project" value="TreeGrafter"/>
</dbReference>
<dbReference type="Pfam" id="PF13193">
    <property type="entry name" value="AMP-binding_C"/>
    <property type="match status" value="1"/>
</dbReference>
<dbReference type="Gene3D" id="3.30.300.30">
    <property type="match status" value="1"/>
</dbReference>
<evidence type="ECO:0000256" key="3">
    <source>
        <dbReference type="ARBA" id="ARBA00037247"/>
    </source>
</evidence>
<protein>
    <recommendedName>
        <fullName evidence="4">Medium-chain acyl-CoA ligase ACSF2, mitochondrial</fullName>
    </recommendedName>
</protein>
<sequence>MTEASPIVFLSNVDESEHKALTTVGQVLDHSEAKVVDKNGITVPMGRPGEVWFKGYNVMPGYWNDEEMTKKAIDDDGWLKSGDILIMSEDGYGVVTGRIKDIIIRGGENIQPQAIEYFLESHPEIIQAQVFGIPDERLGEVVCAAITITKGSTINEETVKNYCNGNIARFKVPNHVMIMDDFPKTVSGKIQKFKLRDIMQDYIRNMKNCQ</sequence>
<proteinExistence type="inferred from homology"/>
<comment type="function">
    <text evidence="3">Acyl-CoA synthases catalyze the initial reaction in fatty acid metabolism, by forming a thioester with CoA. Has some preference toward medium-chain substrates. Plays a role in adipocyte differentiation.</text>
</comment>
<organism evidence="9">
    <name type="scientific">Schizaphis graminum</name>
    <name type="common">Green bug aphid</name>
    <dbReference type="NCBI Taxonomy" id="13262"/>
    <lineage>
        <taxon>Eukaryota</taxon>
        <taxon>Metazoa</taxon>
        <taxon>Ecdysozoa</taxon>
        <taxon>Arthropoda</taxon>
        <taxon>Hexapoda</taxon>
        <taxon>Insecta</taxon>
        <taxon>Pterygota</taxon>
        <taxon>Neoptera</taxon>
        <taxon>Paraneoptera</taxon>
        <taxon>Hemiptera</taxon>
        <taxon>Sternorrhyncha</taxon>
        <taxon>Aphidomorpha</taxon>
        <taxon>Aphidoidea</taxon>
        <taxon>Aphididae</taxon>
        <taxon>Aphidini</taxon>
        <taxon>Schizaphis</taxon>
    </lineage>
</organism>
<dbReference type="FunFam" id="3.30.300.30:FF:000008">
    <property type="entry name" value="2,3-dihydroxybenzoate-AMP ligase"/>
    <property type="match status" value="1"/>
</dbReference>
<gene>
    <name evidence="9" type="primary">acsf2_1</name>
    <name evidence="9" type="ORF">g.150336</name>
</gene>